<sequence>MYNLLHAHHDAASPDGRLVSHLKKLSPHIYEGEVLIENIPAYFLGFHLPQQCIQVNLKSSLAQLGVEAVLNHLELNKARKEARLHVLFMSQDPIATAMLELLEPGSFVCKLFAADDRRLVRSPCYLNRMFTHTDRTGSPLLRFGKKLEHFITLEIINDRLVVFLPILPGTICYEETIYGFLPLMSKSLTRPHLKIRKFLPLYQMVTDRPPVPEDHKILLIKTEPLHIRTVFARVVQDLLPQGLRHTAADILEPTTQESGDIYEFYGSTSEPIERIPLEFFTLEPYKEHSFFFYRDMLQETLESPQEVFRVFESIPEGEDQAAMFISKGSELLELSQDSWIIKPRISPSDERHAREIQKHIEDQPCFPFLKAMETDHITSQGVLFSRYFPSASLKGMFLSNYSRYYLQHIYFQIPSPTSGEFFSNRDRSFLLDLYFAGISVFWADLESKRLLQYIKRRNKDVGMFVPKHQAEQFAQSYFIGIHGSCLIAGDYDEFLRELLTGMHTLSQQFTIPEFPPQTPLAILTGGGSGAMELANRVATELSILSCGNLISLDTTNAYVEAKMSYAIPDLLERQADFHVDLAVFVIGGMGTDFELLLELISLKTGKKALVPVFLIGPVDYWKSKITALYNSNHAVGTIRGSEWVHNCLFCLSSAKAGIAIFRRYLNHTLPIGPEHPVPEDGFVIV</sequence>
<dbReference type="GeneID" id="45050535"/>
<name>A0ABM5LCS9_CHLPN</name>
<keyword evidence="2" id="KW-1185">Reference proteome</keyword>
<dbReference type="RefSeq" id="WP_010883128.1">
    <property type="nucleotide sequence ID" value="NC_005043.1"/>
</dbReference>
<dbReference type="Gene3D" id="3.40.50.450">
    <property type="match status" value="1"/>
</dbReference>
<protein>
    <submittedName>
        <fullName evidence="1">Uncharacterized protein</fullName>
    </submittedName>
</protein>
<proteinExistence type="predicted"/>
<dbReference type="EMBL" id="AE009440">
    <property type="protein sequence ID" value="AAP98439.1"/>
    <property type="molecule type" value="Genomic_DNA"/>
</dbReference>
<gene>
    <name evidence="1" type="ordered locus">CpB0510</name>
</gene>
<dbReference type="SUPFAM" id="SSF102405">
    <property type="entry name" value="MCP/YpsA-like"/>
    <property type="match status" value="1"/>
</dbReference>
<evidence type="ECO:0000313" key="1">
    <source>
        <dbReference type="EMBL" id="AAP98439.1"/>
    </source>
</evidence>
<dbReference type="Proteomes" id="UP000000424">
    <property type="component" value="Chromosome"/>
</dbReference>
<evidence type="ECO:0000313" key="2">
    <source>
        <dbReference type="Proteomes" id="UP000000424"/>
    </source>
</evidence>
<accession>A0ABM5LCS9</accession>
<organism evidence="1 2">
    <name type="scientific">Chlamydia pneumoniae</name>
    <name type="common">Chlamydophila pneumoniae</name>
    <dbReference type="NCBI Taxonomy" id="83558"/>
    <lineage>
        <taxon>Bacteria</taxon>
        <taxon>Pseudomonadati</taxon>
        <taxon>Chlamydiota</taxon>
        <taxon>Chlamydiia</taxon>
        <taxon>Chlamydiales</taxon>
        <taxon>Chlamydiaceae</taxon>
        <taxon>Chlamydia/Chlamydophila group</taxon>
        <taxon>Chlamydia</taxon>
    </lineage>
</organism>
<reference evidence="1" key="1">
    <citation type="submission" date="2002-05" db="EMBL/GenBank/DDBJ databases">
        <title>The genome sequence of Chlamydia pneumoniae TW183 and comparison with other Chlamydia strains based on whole genome sequence analysis.</title>
        <authorList>
            <person name="Geng M.M."/>
            <person name="Schuhmacher A."/>
            <person name="Muehldorfer I."/>
            <person name="Bensch K.W."/>
            <person name="Schaefer K.P."/>
            <person name="Schneider S."/>
            <person name="Pohl T."/>
            <person name="Essig A."/>
            <person name="Marre R."/>
            <person name="Melchers K."/>
        </authorList>
    </citation>
    <scope>NUCLEOTIDE SEQUENCE [LARGE SCALE GENOMIC DNA]</scope>
    <source>
        <strain evidence="1">TW-183</strain>
    </source>
</reference>